<dbReference type="PANTHER" id="PTHR13024">
    <property type="entry name" value="MICROSOMAL TRIGLYCERIDE TRANSFER PROTEIN, LARGE SUBUNIT"/>
    <property type="match status" value="1"/>
</dbReference>
<keyword evidence="1" id="KW-0732">Signal</keyword>
<keyword evidence="3" id="KW-1185">Reference proteome</keyword>
<dbReference type="GO" id="GO:0016323">
    <property type="term" value="C:basolateral plasma membrane"/>
    <property type="evidence" value="ECO:0007669"/>
    <property type="project" value="TreeGrafter"/>
</dbReference>
<dbReference type="InterPro" id="IPR001747">
    <property type="entry name" value="Vitellogenin_N"/>
</dbReference>
<dbReference type="Gene3D" id="1.25.10.20">
    <property type="entry name" value="Vitellinogen, superhelical"/>
    <property type="match status" value="1"/>
</dbReference>
<dbReference type="Proteomes" id="UP000046393">
    <property type="component" value="Unplaced"/>
</dbReference>
<dbReference type="GO" id="GO:0005794">
    <property type="term" value="C:Golgi apparatus"/>
    <property type="evidence" value="ECO:0007669"/>
    <property type="project" value="TreeGrafter"/>
</dbReference>
<feature type="domain" description="Vitellogenin" evidence="2">
    <location>
        <begin position="11"/>
        <end position="192"/>
    </location>
</feature>
<dbReference type="SUPFAM" id="SSF48431">
    <property type="entry name" value="Lipovitellin-phosvitin complex, superhelical domain"/>
    <property type="match status" value="1"/>
</dbReference>
<accession>A0A0N5AZG8</accession>
<protein>
    <submittedName>
        <fullName evidence="4">Vitellogenin domain-containing protein</fullName>
    </submittedName>
</protein>
<proteinExistence type="predicted"/>
<evidence type="ECO:0000259" key="2">
    <source>
        <dbReference type="Pfam" id="PF01347"/>
    </source>
</evidence>
<dbReference type="InterPro" id="IPR039988">
    <property type="entry name" value="MTTP"/>
</dbReference>
<dbReference type="STRING" id="451379.A0A0N5AZG8"/>
<evidence type="ECO:0000313" key="4">
    <source>
        <dbReference type="WBParaSite" id="SMUV_0001039301-mRNA-1"/>
    </source>
</evidence>
<sequence>LIIVLLFYSSAVLIDALATAGTVQAHNVARRRFTETQPGLLKRYLQALAWTTNINEAIIKDLQQWYSKCHSAGESQQICLQVGYTLASMLRRYCHSSTSQKNACIKGKYQILNKFLGKLMECDDIQCHKNSLNILLNFPVETSLNYAARFICSNENGTNSVQRIALKLLAELPTEKISGKVLKKVMQVFRNSCPLPQTTTDQTLATEVLLNAVPQHSTVGPFLLRMESTCPKNNERWAFFYDNLAVRRRIDELVPVYI</sequence>
<reference evidence="4" key="1">
    <citation type="submission" date="2017-02" db="UniProtKB">
        <authorList>
            <consortium name="WormBaseParasite"/>
        </authorList>
    </citation>
    <scope>IDENTIFICATION</scope>
</reference>
<dbReference type="GO" id="GO:0005548">
    <property type="term" value="F:phospholipid transporter activity"/>
    <property type="evidence" value="ECO:0007669"/>
    <property type="project" value="InterPro"/>
</dbReference>
<dbReference type="GO" id="GO:0005783">
    <property type="term" value="C:endoplasmic reticulum"/>
    <property type="evidence" value="ECO:0007669"/>
    <property type="project" value="TreeGrafter"/>
</dbReference>
<dbReference type="WBParaSite" id="SMUV_0001039301-mRNA-1">
    <property type="protein sequence ID" value="SMUV_0001039301-mRNA-1"/>
    <property type="gene ID" value="SMUV_0001039301"/>
</dbReference>
<feature type="signal peptide" evidence="1">
    <location>
        <begin position="1"/>
        <end position="25"/>
    </location>
</feature>
<feature type="chain" id="PRO_5005893556" evidence="1">
    <location>
        <begin position="26"/>
        <end position="258"/>
    </location>
</feature>
<evidence type="ECO:0000313" key="3">
    <source>
        <dbReference type="Proteomes" id="UP000046393"/>
    </source>
</evidence>
<evidence type="ECO:0000256" key="1">
    <source>
        <dbReference type="SAM" id="SignalP"/>
    </source>
</evidence>
<dbReference type="Pfam" id="PF01347">
    <property type="entry name" value="Vitellogenin_N"/>
    <property type="match status" value="1"/>
</dbReference>
<organism evidence="3 4">
    <name type="scientific">Syphacia muris</name>
    <dbReference type="NCBI Taxonomy" id="451379"/>
    <lineage>
        <taxon>Eukaryota</taxon>
        <taxon>Metazoa</taxon>
        <taxon>Ecdysozoa</taxon>
        <taxon>Nematoda</taxon>
        <taxon>Chromadorea</taxon>
        <taxon>Rhabditida</taxon>
        <taxon>Spirurina</taxon>
        <taxon>Oxyuridomorpha</taxon>
        <taxon>Oxyuroidea</taxon>
        <taxon>Oxyuridae</taxon>
        <taxon>Syphacia</taxon>
    </lineage>
</organism>
<dbReference type="InterPro" id="IPR011030">
    <property type="entry name" value="Lipovitellin_superhlx_dom"/>
</dbReference>
<dbReference type="AlphaFoldDB" id="A0A0N5AZG8"/>
<name>A0A0N5AZG8_9BILA</name>
<dbReference type="PANTHER" id="PTHR13024:SF0">
    <property type="entry name" value="MICROSOMAL TRIACYLGLYCEROL TRANSFER PROTEIN"/>
    <property type="match status" value="1"/>
</dbReference>
<dbReference type="GO" id="GO:0042157">
    <property type="term" value="P:lipoprotein metabolic process"/>
    <property type="evidence" value="ECO:0007669"/>
    <property type="project" value="TreeGrafter"/>
</dbReference>